<dbReference type="PANTHER" id="PTHR43280">
    <property type="entry name" value="ARAC-FAMILY TRANSCRIPTIONAL REGULATOR"/>
    <property type="match status" value="1"/>
</dbReference>
<reference evidence="5 6" key="1">
    <citation type="journal article" date="2009" name="BMC Evol. Biol.">
        <title>Genomic taxonomy of Vibrios.</title>
        <authorList>
            <person name="Thompson C.C."/>
            <person name="Vicente A.C."/>
            <person name="Souza R.C."/>
            <person name="Vasconcelos A.T."/>
            <person name="Vesth T."/>
            <person name="Alves N.Jr."/>
            <person name="Ussery D.W."/>
            <person name="Iida T."/>
            <person name="Thompson F.L."/>
        </authorList>
    </citation>
    <scope>NUCLEOTIDE SEQUENCE [LARGE SCALE GENOMIC DNA]</scope>
    <source>
        <strain evidence="5 6">VM603</strain>
    </source>
</reference>
<name>D2YJQ9_VIBMI</name>
<protein>
    <submittedName>
        <fullName evidence="5">MmsAB operon regulatory protein</fullName>
    </submittedName>
</protein>
<proteinExistence type="predicted"/>
<feature type="domain" description="HTH araC/xylS-type" evidence="4">
    <location>
        <begin position="205"/>
        <end position="303"/>
    </location>
</feature>
<evidence type="ECO:0000256" key="2">
    <source>
        <dbReference type="ARBA" id="ARBA00023125"/>
    </source>
</evidence>
<evidence type="ECO:0000256" key="1">
    <source>
        <dbReference type="ARBA" id="ARBA00023015"/>
    </source>
</evidence>
<comment type="caution">
    <text evidence="5">The sequence shown here is derived from an EMBL/GenBank/DDBJ whole genome shotgun (WGS) entry which is preliminary data.</text>
</comment>
<gene>
    <name evidence="5" type="primary">mmsR</name>
    <name evidence="5" type="ORF">VMB_37560</name>
</gene>
<dbReference type="GO" id="GO:0003700">
    <property type="term" value="F:DNA-binding transcription factor activity"/>
    <property type="evidence" value="ECO:0007669"/>
    <property type="project" value="InterPro"/>
</dbReference>
<dbReference type="SUPFAM" id="SSF51215">
    <property type="entry name" value="Regulatory protein AraC"/>
    <property type="match status" value="1"/>
</dbReference>
<keyword evidence="3" id="KW-0804">Transcription</keyword>
<dbReference type="Proteomes" id="UP000004827">
    <property type="component" value="Unassembled WGS sequence"/>
</dbReference>
<evidence type="ECO:0000313" key="5">
    <source>
        <dbReference type="EMBL" id="EEW05027.1"/>
    </source>
</evidence>
<organism evidence="5 6">
    <name type="scientific">Vibrio mimicus VM603</name>
    <dbReference type="NCBI Taxonomy" id="671074"/>
    <lineage>
        <taxon>Bacteria</taxon>
        <taxon>Pseudomonadati</taxon>
        <taxon>Pseudomonadota</taxon>
        <taxon>Gammaproteobacteria</taxon>
        <taxon>Vibrionales</taxon>
        <taxon>Vibrionaceae</taxon>
        <taxon>Vibrio</taxon>
    </lineage>
</organism>
<dbReference type="InterPro" id="IPR018062">
    <property type="entry name" value="HTH_AraC-typ_CS"/>
</dbReference>
<keyword evidence="1" id="KW-0805">Transcription regulation</keyword>
<dbReference type="SMART" id="SM00342">
    <property type="entry name" value="HTH_ARAC"/>
    <property type="match status" value="1"/>
</dbReference>
<dbReference type="PROSITE" id="PS01124">
    <property type="entry name" value="HTH_ARAC_FAMILY_2"/>
    <property type="match status" value="1"/>
</dbReference>
<dbReference type="EMBL" id="ACYU01000193">
    <property type="protein sequence ID" value="EEW05027.1"/>
    <property type="molecule type" value="Genomic_DNA"/>
</dbReference>
<dbReference type="Gene3D" id="1.10.10.60">
    <property type="entry name" value="Homeodomain-like"/>
    <property type="match status" value="1"/>
</dbReference>
<dbReference type="InterPro" id="IPR003313">
    <property type="entry name" value="AraC-bd"/>
</dbReference>
<dbReference type="Gene3D" id="2.60.120.280">
    <property type="entry name" value="Regulatory protein AraC"/>
    <property type="match status" value="1"/>
</dbReference>
<accession>D2YJQ9</accession>
<sequence>MNVSSLDLYVIAVLCKKLQNYCQNLIMHEKQESYLISEKTQHEVIDQEHVLKLEHSGIVQCGIATCRESFNVYRKSPKQHMLLFTIRGKGWLNSQGHRYLLEPGSLMVIPAGVENGFGIEEENWQLAWLFLSAQREWPNHLGEQIHYGFTPAADVMYTCIQTLLRAQILPDEIGQPVAQRAVEQIELLLATPGERQMPRAQIRLNRMFERVQKQLHKEWSVIAMAALVPCSVAHLHRLCLHYLGRSPTAHLTRLRMEYAARQLARSDWPIQQIGEMVGYPNAANFSTRFKAWSRVTPRAYRLSHCED</sequence>
<dbReference type="InterPro" id="IPR018060">
    <property type="entry name" value="HTH_AraC"/>
</dbReference>
<dbReference type="InterPro" id="IPR037923">
    <property type="entry name" value="HTH-like"/>
</dbReference>
<dbReference type="GO" id="GO:0043565">
    <property type="term" value="F:sequence-specific DNA binding"/>
    <property type="evidence" value="ECO:0007669"/>
    <property type="project" value="InterPro"/>
</dbReference>
<dbReference type="InterPro" id="IPR009057">
    <property type="entry name" value="Homeodomain-like_sf"/>
</dbReference>
<keyword evidence="2" id="KW-0238">DNA-binding</keyword>
<dbReference type="Pfam" id="PF12833">
    <property type="entry name" value="HTH_18"/>
    <property type="match status" value="1"/>
</dbReference>
<evidence type="ECO:0000259" key="4">
    <source>
        <dbReference type="PROSITE" id="PS01124"/>
    </source>
</evidence>
<dbReference type="AlphaFoldDB" id="D2YJQ9"/>
<dbReference type="PANTHER" id="PTHR43280:SF31">
    <property type="entry name" value="TRANSCRIPTIONAL REGULATORY PROTEIN"/>
    <property type="match status" value="1"/>
</dbReference>
<dbReference type="SUPFAM" id="SSF46689">
    <property type="entry name" value="Homeodomain-like"/>
    <property type="match status" value="1"/>
</dbReference>
<dbReference type="PROSITE" id="PS00041">
    <property type="entry name" value="HTH_ARAC_FAMILY_1"/>
    <property type="match status" value="1"/>
</dbReference>
<evidence type="ECO:0000313" key="6">
    <source>
        <dbReference type="Proteomes" id="UP000004827"/>
    </source>
</evidence>
<dbReference type="Pfam" id="PF02311">
    <property type="entry name" value="AraC_binding"/>
    <property type="match status" value="1"/>
</dbReference>
<evidence type="ECO:0000256" key="3">
    <source>
        <dbReference type="ARBA" id="ARBA00023163"/>
    </source>
</evidence>